<comment type="caution">
    <text evidence="1">The sequence shown here is derived from an EMBL/GenBank/DDBJ whole genome shotgun (WGS) entry which is preliminary data.</text>
</comment>
<reference evidence="2" key="1">
    <citation type="journal article" date="2019" name="Int. J. Syst. Evol. Microbiol.">
        <title>The Global Catalogue of Microorganisms (GCM) 10K type strain sequencing project: providing services to taxonomists for standard genome sequencing and annotation.</title>
        <authorList>
            <consortium name="The Broad Institute Genomics Platform"/>
            <consortium name="The Broad Institute Genome Sequencing Center for Infectious Disease"/>
            <person name="Wu L."/>
            <person name="Ma J."/>
        </authorList>
    </citation>
    <scope>NUCLEOTIDE SEQUENCE [LARGE SCALE GENOMIC DNA]</scope>
    <source>
        <strain evidence="2">JCM 3272</strain>
    </source>
</reference>
<dbReference type="RefSeq" id="WP_344610157.1">
    <property type="nucleotide sequence ID" value="NZ_BAAARV010000003.1"/>
</dbReference>
<dbReference type="SUPFAM" id="SSF50960">
    <property type="entry name" value="TolB, C-terminal domain"/>
    <property type="match status" value="1"/>
</dbReference>
<evidence type="ECO:0000313" key="1">
    <source>
        <dbReference type="EMBL" id="GAA2326347.1"/>
    </source>
</evidence>
<keyword evidence="2" id="KW-1185">Reference proteome</keyword>
<dbReference type="EMBL" id="BAAARV010000003">
    <property type="protein sequence ID" value="GAA2326347.1"/>
    <property type="molecule type" value="Genomic_DNA"/>
</dbReference>
<protein>
    <submittedName>
        <fullName evidence="1">Uncharacterized protein</fullName>
    </submittedName>
</protein>
<accession>A0ABP5SAZ8</accession>
<gene>
    <name evidence="1" type="ORF">GCM10010170_001090</name>
</gene>
<name>A0ABP5SAZ8_9ACTN</name>
<evidence type="ECO:0000313" key="2">
    <source>
        <dbReference type="Proteomes" id="UP001501444"/>
    </source>
</evidence>
<organism evidence="1 2">
    <name type="scientific">Dactylosporangium salmoneum</name>
    <dbReference type="NCBI Taxonomy" id="53361"/>
    <lineage>
        <taxon>Bacteria</taxon>
        <taxon>Bacillati</taxon>
        <taxon>Actinomycetota</taxon>
        <taxon>Actinomycetes</taxon>
        <taxon>Micromonosporales</taxon>
        <taxon>Micromonosporaceae</taxon>
        <taxon>Dactylosporangium</taxon>
    </lineage>
</organism>
<dbReference type="Proteomes" id="UP001501444">
    <property type="component" value="Unassembled WGS sequence"/>
</dbReference>
<sequence>MDLERRKRRRFVIVGLAAIALLAALGVAAAVATGKSVGAAPDGDAGLGPAGASGSAGAGAAPSGSVSARATTSGACARPAGPAPVVKVTDVNVGVAVTGYGHENDTDPLPMAVAAAPGGGSWLAWLGTNGKVYLGRLDCDDHLAGTPSSFEGTDLQDVQADANGGVLLLTRKGTCHDGPLCGGSSSPCNTMYMVRFDNAGRQVWQRQVTNLTSSLGGYDNGARFVWWYQHHGRLATDGSNYAAYFGVAITVQNGACVDIHEGDRMQVVDAGGGLVAGHRDAFEVGCSHSWGTRIVWDPRTGHFVMACATDNSCRVAQPHPYRTIATGTCDGTLFGGDLVLAKGSGYWTAWSQGGQARLEHFGSGASDATVRTGAATSHPHLVAYGAGRMLLAWEAGGAMAAQAYDSGTGKAVGERFTIGVRDHNYQAFKAYADGSAAYPAAGANGTSIRVARVMPMS</sequence>
<proteinExistence type="predicted"/>